<dbReference type="InterPro" id="IPR036890">
    <property type="entry name" value="HATPase_C_sf"/>
</dbReference>
<dbReference type="Gene3D" id="3.30.565.10">
    <property type="entry name" value="Histidine kinase-like ATPase, C-terminal domain"/>
    <property type="match status" value="1"/>
</dbReference>
<feature type="domain" description="Histidine kinase" evidence="8">
    <location>
        <begin position="126"/>
        <end position="344"/>
    </location>
</feature>
<evidence type="ECO:0000313" key="9">
    <source>
        <dbReference type="EMBL" id="SFU76198.1"/>
    </source>
</evidence>
<evidence type="ECO:0000256" key="7">
    <source>
        <dbReference type="SAM" id="Coils"/>
    </source>
</evidence>
<dbReference type="SUPFAM" id="SSF47384">
    <property type="entry name" value="Homodimeric domain of signal transducing histidine kinase"/>
    <property type="match status" value="1"/>
</dbReference>
<dbReference type="PANTHER" id="PTHR43547:SF2">
    <property type="entry name" value="HYBRID SIGNAL TRANSDUCTION HISTIDINE KINASE C"/>
    <property type="match status" value="1"/>
</dbReference>
<keyword evidence="3" id="KW-0597">Phosphoprotein</keyword>
<evidence type="ECO:0000256" key="1">
    <source>
        <dbReference type="ARBA" id="ARBA00000085"/>
    </source>
</evidence>
<dbReference type="PROSITE" id="PS50109">
    <property type="entry name" value="HIS_KIN"/>
    <property type="match status" value="1"/>
</dbReference>
<dbReference type="SMART" id="SM00388">
    <property type="entry name" value="HisKA"/>
    <property type="match status" value="1"/>
</dbReference>
<name>A0A1I7ITI9_9PROT</name>
<keyword evidence="9" id="KW-0808">Transferase</keyword>
<evidence type="ECO:0000256" key="6">
    <source>
        <dbReference type="ARBA" id="ARBA00070152"/>
    </source>
</evidence>
<organism evidence="9 10">
    <name type="scientific">Nitrosospira multiformis</name>
    <dbReference type="NCBI Taxonomy" id="1231"/>
    <lineage>
        <taxon>Bacteria</taxon>
        <taxon>Pseudomonadati</taxon>
        <taxon>Pseudomonadota</taxon>
        <taxon>Betaproteobacteria</taxon>
        <taxon>Nitrosomonadales</taxon>
        <taxon>Nitrosomonadaceae</taxon>
        <taxon>Nitrosospira</taxon>
    </lineage>
</organism>
<protein>
    <recommendedName>
        <fullName evidence="6">Virulence sensor protein BvgS</fullName>
        <ecNumber evidence="2">2.7.13.3</ecNumber>
    </recommendedName>
</protein>
<dbReference type="Gene3D" id="1.10.287.130">
    <property type="match status" value="1"/>
</dbReference>
<dbReference type="CDD" id="cd00082">
    <property type="entry name" value="HisKA"/>
    <property type="match status" value="1"/>
</dbReference>
<sequence>MLFFRVEPQCQNLTSNVRVLHSGKHYRERGGPIQIRDKLVTLREDTVRFREDAVNLREDAVNLREDAVNLREDAAGSREQIICTENAEREASEDYLVFVREANAQLVISGIEAGRASQLKDEFLAMISHELKTPLNVILGWSQLILGEKLKPDDIRKGMQAIECSARAQNKLIEDLLEMSSMISGKIRLDMQPLDIISLVAATVESMRPTAAAKRIILHETTDREARWISGDANRMQQVFWNLLSNAIKFTPTGGRIEIGMKQSGSFIEIRIDDSGLGIQTDFLPHVFERFQQAETSLARQYDGLGLGLAIVKQLVELHGGVVRAESAGINKGASFIVQLPYEG</sequence>
<dbReference type="EC" id="2.7.13.3" evidence="2"/>
<gene>
    <name evidence="9" type="ORF">SAMN05216417_12620</name>
</gene>
<dbReference type="Pfam" id="PF00512">
    <property type="entry name" value="HisKA"/>
    <property type="match status" value="1"/>
</dbReference>
<evidence type="ECO:0000256" key="5">
    <source>
        <dbReference type="ARBA" id="ARBA00058004"/>
    </source>
</evidence>
<dbReference type="EMBL" id="FPBZ01000026">
    <property type="protein sequence ID" value="SFU76198.1"/>
    <property type="molecule type" value="Genomic_DNA"/>
</dbReference>
<dbReference type="GO" id="GO:0000155">
    <property type="term" value="F:phosphorelay sensor kinase activity"/>
    <property type="evidence" value="ECO:0007669"/>
    <property type="project" value="InterPro"/>
</dbReference>
<evidence type="ECO:0000313" key="10">
    <source>
        <dbReference type="Proteomes" id="UP000182649"/>
    </source>
</evidence>
<dbReference type="InterPro" id="IPR004358">
    <property type="entry name" value="Sig_transdc_His_kin-like_C"/>
</dbReference>
<dbReference type="PANTHER" id="PTHR43547">
    <property type="entry name" value="TWO-COMPONENT HISTIDINE KINASE"/>
    <property type="match status" value="1"/>
</dbReference>
<dbReference type="InterPro" id="IPR005467">
    <property type="entry name" value="His_kinase_dom"/>
</dbReference>
<dbReference type="InterPro" id="IPR003594">
    <property type="entry name" value="HATPase_dom"/>
</dbReference>
<evidence type="ECO:0000256" key="2">
    <source>
        <dbReference type="ARBA" id="ARBA00012438"/>
    </source>
</evidence>
<keyword evidence="7" id="KW-0175">Coiled coil</keyword>
<accession>A0A1I7ITI9</accession>
<feature type="coiled-coil region" evidence="7">
    <location>
        <begin position="53"/>
        <end position="80"/>
    </location>
</feature>
<dbReference type="FunFam" id="3.30.565.10:FF:000010">
    <property type="entry name" value="Sensor histidine kinase RcsC"/>
    <property type="match status" value="1"/>
</dbReference>
<dbReference type="Pfam" id="PF02518">
    <property type="entry name" value="HATPase_c"/>
    <property type="match status" value="1"/>
</dbReference>
<dbReference type="SUPFAM" id="SSF55874">
    <property type="entry name" value="ATPase domain of HSP90 chaperone/DNA topoisomerase II/histidine kinase"/>
    <property type="match status" value="1"/>
</dbReference>
<evidence type="ECO:0000256" key="3">
    <source>
        <dbReference type="ARBA" id="ARBA00022553"/>
    </source>
</evidence>
<comment type="function">
    <text evidence="5">Member of the two-component regulatory system BvgS/BvgA. Phosphorylates BvgA via a four-step phosphorelay in response to environmental signals.</text>
</comment>
<proteinExistence type="predicted"/>
<dbReference type="RefSeq" id="WP_256210565.1">
    <property type="nucleotide sequence ID" value="NZ_FPBZ01000026.1"/>
</dbReference>
<dbReference type="SMART" id="SM00387">
    <property type="entry name" value="HATPase_c"/>
    <property type="match status" value="1"/>
</dbReference>
<reference evidence="9 10" key="1">
    <citation type="submission" date="2016-10" db="EMBL/GenBank/DDBJ databases">
        <authorList>
            <person name="de Groot N.N."/>
        </authorList>
    </citation>
    <scope>NUCLEOTIDE SEQUENCE [LARGE SCALE GENOMIC DNA]</scope>
    <source>
        <strain evidence="9 10">Nl14</strain>
    </source>
</reference>
<dbReference type="InterPro" id="IPR003661">
    <property type="entry name" value="HisK_dim/P_dom"/>
</dbReference>
<dbReference type="PRINTS" id="PR00344">
    <property type="entry name" value="BCTRLSENSOR"/>
</dbReference>
<dbReference type="Proteomes" id="UP000182649">
    <property type="component" value="Unassembled WGS sequence"/>
</dbReference>
<comment type="catalytic activity">
    <reaction evidence="1">
        <text>ATP + protein L-histidine = ADP + protein N-phospho-L-histidine.</text>
        <dbReference type="EC" id="2.7.13.3"/>
    </reaction>
</comment>
<dbReference type="AlphaFoldDB" id="A0A1I7ITI9"/>
<keyword evidence="9" id="KW-0418">Kinase</keyword>
<dbReference type="InterPro" id="IPR036097">
    <property type="entry name" value="HisK_dim/P_sf"/>
</dbReference>
<evidence type="ECO:0000256" key="4">
    <source>
        <dbReference type="ARBA" id="ARBA00023012"/>
    </source>
</evidence>
<evidence type="ECO:0000259" key="8">
    <source>
        <dbReference type="PROSITE" id="PS50109"/>
    </source>
</evidence>
<keyword evidence="4" id="KW-0902">Two-component regulatory system</keyword>